<dbReference type="AlphaFoldDB" id="M8CW45"/>
<accession>M8CW45</accession>
<protein>
    <submittedName>
        <fullName evidence="2">Uncharacterized protein</fullName>
    </submittedName>
</protein>
<dbReference type="GO" id="GO:0007142">
    <property type="term" value="P:male meiosis II"/>
    <property type="evidence" value="ECO:0007669"/>
    <property type="project" value="InterPro"/>
</dbReference>
<reference evidence="2" key="1">
    <citation type="submission" date="2015-06" db="UniProtKB">
        <authorList>
            <consortium name="EnsemblPlants"/>
        </authorList>
    </citation>
    <scope>IDENTIFICATION</scope>
</reference>
<feature type="region of interest" description="Disordered" evidence="1">
    <location>
        <begin position="1"/>
        <end position="69"/>
    </location>
</feature>
<dbReference type="EnsemblPlants" id="EMT31877">
    <property type="protein sequence ID" value="EMT31877"/>
    <property type="gene ID" value="F775_22002"/>
</dbReference>
<evidence type="ECO:0000313" key="2">
    <source>
        <dbReference type="EnsemblPlants" id="EMT31877"/>
    </source>
</evidence>
<feature type="compositionally biased region" description="Basic and acidic residues" evidence="1">
    <location>
        <begin position="43"/>
        <end position="56"/>
    </location>
</feature>
<feature type="compositionally biased region" description="Acidic residues" evidence="1">
    <location>
        <begin position="195"/>
        <end position="206"/>
    </location>
</feature>
<evidence type="ECO:0000256" key="1">
    <source>
        <dbReference type="SAM" id="MobiDB-lite"/>
    </source>
</evidence>
<feature type="region of interest" description="Disordered" evidence="1">
    <location>
        <begin position="338"/>
        <end position="416"/>
    </location>
</feature>
<feature type="region of interest" description="Disordered" evidence="1">
    <location>
        <begin position="245"/>
        <end position="285"/>
    </location>
</feature>
<feature type="region of interest" description="Disordered" evidence="1">
    <location>
        <begin position="189"/>
        <end position="212"/>
    </location>
</feature>
<dbReference type="InterPro" id="IPR039300">
    <property type="entry name" value="JASON"/>
</dbReference>
<dbReference type="PANTHER" id="PTHR33318">
    <property type="entry name" value="ASPARTYL/GLUTAMYL-TRNA(ASN/GLN) AMIDOTRANSFERASE SUBUNIT"/>
    <property type="match status" value="1"/>
</dbReference>
<name>M8CW45_AEGTA</name>
<organism evidence="2">
    <name type="scientific">Aegilops tauschii</name>
    <name type="common">Tausch's goatgrass</name>
    <name type="synonym">Aegilops squarrosa</name>
    <dbReference type="NCBI Taxonomy" id="37682"/>
    <lineage>
        <taxon>Eukaryota</taxon>
        <taxon>Viridiplantae</taxon>
        <taxon>Streptophyta</taxon>
        <taxon>Embryophyta</taxon>
        <taxon>Tracheophyta</taxon>
        <taxon>Spermatophyta</taxon>
        <taxon>Magnoliopsida</taxon>
        <taxon>Liliopsida</taxon>
        <taxon>Poales</taxon>
        <taxon>Poaceae</taxon>
        <taxon>BOP clade</taxon>
        <taxon>Pooideae</taxon>
        <taxon>Triticodae</taxon>
        <taxon>Triticeae</taxon>
        <taxon>Triticinae</taxon>
        <taxon>Aegilops</taxon>
    </lineage>
</organism>
<feature type="compositionally biased region" description="Basic and acidic residues" evidence="1">
    <location>
        <begin position="341"/>
        <end position="358"/>
    </location>
</feature>
<feature type="region of interest" description="Disordered" evidence="1">
    <location>
        <begin position="435"/>
        <end position="506"/>
    </location>
</feature>
<feature type="compositionally biased region" description="Polar residues" evidence="1">
    <location>
        <begin position="384"/>
        <end position="416"/>
    </location>
</feature>
<proteinExistence type="predicted"/>
<sequence>MDRPAFRRNSCHSKNTAPPPSPSAASAAVYRTSSAPVGGSKDNVGERKALLPRRPEGGTARKAYKGPRRRVQWKDTHGKKLAEVLEFQPSYSLISPWWYPTLHLCSVISLCWHQLTVESTLGAMSDAVITRLTLFLHDLMCDGCCNSKVQGVRSPFDFFWLIRDSADDLCLAVVAKKKVTFDPNVTAYEAPPIPEGEEAATEEEEEGRAAAGGEEAWTLLGPECAKSEAFPLNHRYGNCAGADDDSDYEDCYDDDDDDEYDDDEDDEEEEGLDGIDECAVDDDEEQGGLLGIARGEEEACESLFLLPAPRTTKDSAAAAQTGAAAEATAALSSVENFSQWKDAKPHTAAPKDSEKENIVRLSDSATAPDMKKEKPAVSWDYTPRTPSKQEASVDASLSTWLGSSGTPESNYSVRSYSPISREDRPILGALTVEDIKISSANSSPRRSRSPSPSPDDMPILGTVGAYWNCSDAKGGSDDSVTRGGFMKTRSRFGQLSAEPDNTVLEA</sequence>
<dbReference type="PANTHER" id="PTHR33318:SF30">
    <property type="entry name" value="EXPRESSED PROTEIN"/>
    <property type="match status" value="1"/>
</dbReference>